<comment type="cofactor">
    <cofactor evidence="1">
        <name>FMN</name>
        <dbReference type="ChEBI" id="CHEBI:58210"/>
    </cofactor>
</comment>
<dbReference type="GO" id="GO:0009086">
    <property type="term" value="P:methionine biosynthetic process"/>
    <property type="evidence" value="ECO:0007669"/>
    <property type="project" value="TreeGrafter"/>
</dbReference>
<dbReference type="OrthoDB" id="1856718at2759"/>
<dbReference type="GO" id="GO:0005829">
    <property type="term" value="C:cytosol"/>
    <property type="evidence" value="ECO:0007669"/>
    <property type="project" value="TreeGrafter"/>
</dbReference>
<dbReference type="FunFam" id="1.20.990.10:FF:000007">
    <property type="entry name" value="Methionine synthase reductase"/>
    <property type="match status" value="1"/>
</dbReference>
<evidence type="ECO:0000256" key="5">
    <source>
        <dbReference type="ARBA" id="ARBA00022827"/>
    </source>
</evidence>
<dbReference type="GO" id="GO:0010181">
    <property type="term" value="F:FMN binding"/>
    <property type="evidence" value="ECO:0007669"/>
    <property type="project" value="TreeGrafter"/>
</dbReference>
<dbReference type="AlphaFoldDB" id="A0A7E5WWD1"/>
<evidence type="ECO:0000256" key="9">
    <source>
        <dbReference type="ARBA" id="ARBA00040659"/>
    </source>
</evidence>
<evidence type="ECO:0000256" key="4">
    <source>
        <dbReference type="ARBA" id="ARBA00022643"/>
    </source>
</evidence>
<accession>A0A7E5WWD1</accession>
<dbReference type="Pfam" id="PF00175">
    <property type="entry name" value="NAD_binding_1"/>
    <property type="match status" value="1"/>
</dbReference>
<protein>
    <recommendedName>
        <fullName evidence="9">Methionine synthase reductase</fullName>
        <ecNumber evidence="8">1.16.1.8</ecNumber>
    </recommendedName>
</protein>
<evidence type="ECO:0000256" key="7">
    <source>
        <dbReference type="ARBA" id="ARBA00023002"/>
    </source>
</evidence>
<proteinExistence type="predicted"/>
<dbReference type="FunFam" id="3.40.50.80:FF:000001">
    <property type="entry name" value="NADPH--cytochrome P450 reductase 1"/>
    <property type="match status" value="1"/>
</dbReference>
<dbReference type="InterPro" id="IPR017927">
    <property type="entry name" value="FAD-bd_FR_type"/>
</dbReference>
<dbReference type="SUPFAM" id="SSF52343">
    <property type="entry name" value="Ferredoxin reductase-like, C-terminal NADP-linked domain"/>
    <property type="match status" value="1"/>
</dbReference>
<dbReference type="Gene3D" id="3.40.50.80">
    <property type="entry name" value="Nucleotide-binding domain of ferredoxin-NADP reductase (FNR) module"/>
    <property type="match status" value="1"/>
</dbReference>
<evidence type="ECO:0000313" key="12">
    <source>
        <dbReference type="RefSeq" id="XP_026744461.1"/>
    </source>
</evidence>
<gene>
    <name evidence="12" type="primary">LOC113505823</name>
</gene>
<dbReference type="GO" id="GO:0050667">
    <property type="term" value="P:homocysteine metabolic process"/>
    <property type="evidence" value="ECO:0007669"/>
    <property type="project" value="TreeGrafter"/>
</dbReference>
<keyword evidence="11" id="KW-1185">Reference proteome</keyword>
<keyword evidence="7" id="KW-0560">Oxidoreductase</keyword>
<dbReference type="Gene3D" id="2.40.30.10">
    <property type="entry name" value="Translation factors"/>
    <property type="match status" value="1"/>
</dbReference>
<dbReference type="InterPro" id="IPR001433">
    <property type="entry name" value="OxRdtase_FAD/NAD-bd"/>
</dbReference>
<organism evidence="11 12">
    <name type="scientific">Trichoplusia ni</name>
    <name type="common">Cabbage looper</name>
    <dbReference type="NCBI Taxonomy" id="7111"/>
    <lineage>
        <taxon>Eukaryota</taxon>
        <taxon>Metazoa</taxon>
        <taxon>Ecdysozoa</taxon>
        <taxon>Arthropoda</taxon>
        <taxon>Hexapoda</taxon>
        <taxon>Insecta</taxon>
        <taxon>Pterygota</taxon>
        <taxon>Neoptera</taxon>
        <taxon>Endopterygota</taxon>
        <taxon>Lepidoptera</taxon>
        <taxon>Glossata</taxon>
        <taxon>Ditrysia</taxon>
        <taxon>Noctuoidea</taxon>
        <taxon>Noctuidae</taxon>
        <taxon>Plusiinae</taxon>
        <taxon>Trichoplusia</taxon>
    </lineage>
</organism>
<dbReference type="PANTHER" id="PTHR19384:SF84">
    <property type="entry name" value="METHIONINE SYNTHASE REDUCTASE"/>
    <property type="match status" value="1"/>
</dbReference>
<dbReference type="Gene3D" id="1.20.990.10">
    <property type="entry name" value="NADPH-cytochrome p450 Reductase, Chain A, domain 3"/>
    <property type="match status" value="1"/>
</dbReference>
<keyword evidence="3" id="KW-0285">Flavoprotein</keyword>
<sequence>MVLDYTLEDIINSLPAAESYSLPALKQNPLKIEYTKNEDIETTYNGSEPPLPFASSDLFHANIIDWRRLTATEGDCKAVYEITFDTKRSKLDFKAGDTIGVIPHNDDSDVNFIISHLNLETTADLSYSLSIDKSVKGSKIPPHIPVKSTIRHVLANCVDLRSVLKKLFLLALSKHTQNDKERKFLEYLCSKEGTEAYSAHILNNNLCVLDIFTNFKSCRPPVEVLLANLPRLLPRPYSIVNSGLKCDSVLKICFSVMTNNNRKGLTTGWLENMVLKENMLLESQIEKLSLTSNVCKETVPIYHRKNVSMFALPGDLSTPLILIGPGTGVSPFIGFLEEREHIKSSNADMSLGEVWLFFGCRNPDLDFIYEEELNGFLSRGILNKLCTAFSRVDTDEIKYIQDSIAQNGKEVTKLIKNGAAIYICGDLNSMAAEIKEVLIKCLIDHDEKSVEDARNIIIEMQNQKKYIVDTWS</sequence>
<dbReference type="InterPro" id="IPR001709">
    <property type="entry name" value="Flavoprot_Pyr_Nucl_cyt_Rdtase"/>
</dbReference>
<evidence type="ECO:0000256" key="3">
    <source>
        <dbReference type="ARBA" id="ARBA00022630"/>
    </source>
</evidence>
<keyword evidence="4" id="KW-0288">FMN</keyword>
<dbReference type="GO" id="GO:0030586">
    <property type="term" value="F:[methionine synthase] reductase (NADPH) activity"/>
    <property type="evidence" value="ECO:0007669"/>
    <property type="project" value="UniProtKB-EC"/>
</dbReference>
<evidence type="ECO:0000313" key="11">
    <source>
        <dbReference type="Proteomes" id="UP000322000"/>
    </source>
</evidence>
<dbReference type="InterPro" id="IPR023173">
    <property type="entry name" value="NADPH_Cyt_P450_Rdtase_alpha"/>
</dbReference>
<keyword evidence="5" id="KW-0274">FAD</keyword>
<name>A0A7E5WWD1_TRINI</name>
<evidence type="ECO:0000259" key="10">
    <source>
        <dbReference type="PROSITE" id="PS51384"/>
    </source>
</evidence>
<dbReference type="InterPro" id="IPR017938">
    <property type="entry name" value="Riboflavin_synthase-like_b-brl"/>
</dbReference>
<evidence type="ECO:0000256" key="1">
    <source>
        <dbReference type="ARBA" id="ARBA00001917"/>
    </source>
</evidence>
<feature type="domain" description="FAD-binding FR-type" evidence="10">
    <location>
        <begin position="56"/>
        <end position="313"/>
    </location>
</feature>
<dbReference type="RefSeq" id="XP_026744461.1">
    <property type="nucleotide sequence ID" value="XM_026888660.1"/>
</dbReference>
<keyword evidence="6" id="KW-0521">NADP</keyword>
<dbReference type="PRINTS" id="PR00371">
    <property type="entry name" value="FPNCR"/>
</dbReference>
<dbReference type="EC" id="1.16.1.8" evidence="8"/>
<evidence type="ECO:0000256" key="2">
    <source>
        <dbReference type="ARBA" id="ARBA00001974"/>
    </source>
</evidence>
<evidence type="ECO:0000256" key="8">
    <source>
        <dbReference type="ARBA" id="ARBA00039088"/>
    </source>
</evidence>
<evidence type="ECO:0000256" key="6">
    <source>
        <dbReference type="ARBA" id="ARBA00022857"/>
    </source>
</evidence>
<dbReference type="SUPFAM" id="SSF63380">
    <property type="entry name" value="Riboflavin synthase domain-like"/>
    <property type="match status" value="1"/>
</dbReference>
<comment type="cofactor">
    <cofactor evidence="2">
        <name>FAD</name>
        <dbReference type="ChEBI" id="CHEBI:57692"/>
    </cofactor>
</comment>
<dbReference type="InterPro" id="IPR003097">
    <property type="entry name" value="CysJ-like_FAD-binding"/>
</dbReference>
<dbReference type="Proteomes" id="UP000322000">
    <property type="component" value="Chromosome 27"/>
</dbReference>
<dbReference type="InParanoid" id="A0A7E5WWD1"/>
<dbReference type="GO" id="GO:0050660">
    <property type="term" value="F:flavin adenine dinucleotide binding"/>
    <property type="evidence" value="ECO:0007669"/>
    <property type="project" value="TreeGrafter"/>
</dbReference>
<dbReference type="KEGG" id="tnl:113505823"/>
<dbReference type="Pfam" id="PF00667">
    <property type="entry name" value="FAD_binding_1"/>
    <property type="match status" value="1"/>
</dbReference>
<dbReference type="InterPro" id="IPR039261">
    <property type="entry name" value="FNR_nucleotide-bd"/>
</dbReference>
<dbReference type="GeneID" id="113505823"/>
<dbReference type="PROSITE" id="PS51384">
    <property type="entry name" value="FAD_FR"/>
    <property type="match status" value="1"/>
</dbReference>
<reference evidence="12" key="1">
    <citation type="submission" date="2025-08" db="UniProtKB">
        <authorList>
            <consortium name="RefSeq"/>
        </authorList>
    </citation>
    <scope>IDENTIFICATION</scope>
</reference>
<dbReference type="PANTHER" id="PTHR19384">
    <property type="entry name" value="NITRIC OXIDE SYNTHASE-RELATED"/>
    <property type="match status" value="1"/>
</dbReference>